<comment type="caution">
    <text evidence="1">The sequence shown here is derived from an EMBL/GenBank/DDBJ whole genome shotgun (WGS) entry which is preliminary data.</text>
</comment>
<name>A0A9W8TL49_9PEZI</name>
<organism evidence="1 2">
    <name type="scientific">Xylaria arbuscula</name>
    <dbReference type="NCBI Taxonomy" id="114810"/>
    <lineage>
        <taxon>Eukaryota</taxon>
        <taxon>Fungi</taxon>
        <taxon>Dikarya</taxon>
        <taxon>Ascomycota</taxon>
        <taxon>Pezizomycotina</taxon>
        <taxon>Sordariomycetes</taxon>
        <taxon>Xylariomycetidae</taxon>
        <taxon>Xylariales</taxon>
        <taxon>Xylariaceae</taxon>
        <taxon>Xylaria</taxon>
    </lineage>
</organism>
<gene>
    <name evidence="1" type="ORF">NPX13_g5625</name>
</gene>
<sequence>MTPTPIPTAPRQMLLDLAEKNESSMFHADAVFDKASSDLFPKLVLLRALTSFNSEYRERQHSENKSVNTCRDFLNSFAYICDFKRGGSTVTAAALQRLSGSHILWLAANEGISKHVEAYAEQLRRLLVEINTTNLSDLRNALFSLAVEKCGPRIKSYRDKVQDLAKRCKSHLAKGPSTPGGKHAHASRSPFFFILSMCLPWTIN</sequence>
<dbReference type="Proteomes" id="UP001148614">
    <property type="component" value="Unassembled WGS sequence"/>
</dbReference>
<dbReference type="EMBL" id="JANPWZ010000903">
    <property type="protein sequence ID" value="KAJ3570751.1"/>
    <property type="molecule type" value="Genomic_DNA"/>
</dbReference>
<evidence type="ECO:0000313" key="2">
    <source>
        <dbReference type="Proteomes" id="UP001148614"/>
    </source>
</evidence>
<protein>
    <submittedName>
        <fullName evidence="1">Uncharacterized protein</fullName>
    </submittedName>
</protein>
<reference evidence="1" key="1">
    <citation type="submission" date="2022-07" db="EMBL/GenBank/DDBJ databases">
        <title>Genome Sequence of Xylaria arbuscula.</title>
        <authorList>
            <person name="Buettner E."/>
        </authorList>
    </citation>
    <scope>NUCLEOTIDE SEQUENCE</scope>
    <source>
        <strain evidence="1">VT107</strain>
    </source>
</reference>
<accession>A0A9W8TL49</accession>
<evidence type="ECO:0000313" key="1">
    <source>
        <dbReference type="EMBL" id="KAJ3570751.1"/>
    </source>
</evidence>
<dbReference type="AlphaFoldDB" id="A0A9W8TL49"/>
<proteinExistence type="predicted"/>
<keyword evidence="2" id="KW-1185">Reference proteome</keyword>